<organism evidence="8">
    <name type="scientific">Candidatus Nitricoxidivorans perseverans</name>
    <dbReference type="NCBI Taxonomy" id="2975601"/>
    <lineage>
        <taxon>Bacteria</taxon>
        <taxon>Pseudomonadati</taxon>
        <taxon>Pseudomonadota</taxon>
        <taxon>Betaproteobacteria</taxon>
        <taxon>Nitrosomonadales</taxon>
        <taxon>Sterolibacteriaceae</taxon>
        <taxon>Candidatus Nitricoxidivorans</taxon>
    </lineage>
</organism>
<evidence type="ECO:0000256" key="6">
    <source>
        <dbReference type="ARBA" id="ARBA00022691"/>
    </source>
</evidence>
<sequence length="218" mass="23224">MAGERRAMVEEVASMARAFGAGMGREAIDPRVLGVLGRVPRQEFVSPLLRSHAYDNRPLPIGHGQTISQPYIVAVMSDYAKVGAGDKALEIGTGSGYQAAVLAELGAKVSSIEIVEPLALAADDRLRRLGYAGVATKIGDGYHGWPERGPFDVIVVTAAASHVPPPLVRQLKPGGRMVIPIGLPFQTQQLLLVEKREDGSVTARQMMPVQFVPLTGGH</sequence>
<evidence type="ECO:0000256" key="5">
    <source>
        <dbReference type="ARBA" id="ARBA00022679"/>
    </source>
</evidence>
<dbReference type="EC" id="2.1.1.77" evidence="7"/>
<dbReference type="EMBL" id="CP107246">
    <property type="protein sequence ID" value="WIM04632.1"/>
    <property type="molecule type" value="Genomic_DNA"/>
</dbReference>
<keyword evidence="3 7" id="KW-0963">Cytoplasm</keyword>
<comment type="subcellular location">
    <subcellularLocation>
        <location evidence="1 7">Cytoplasm</location>
    </subcellularLocation>
</comment>
<dbReference type="GO" id="GO:0004719">
    <property type="term" value="F:protein-L-isoaspartate (D-aspartate) O-methyltransferase activity"/>
    <property type="evidence" value="ECO:0007669"/>
    <property type="project" value="UniProtKB-UniRule"/>
</dbReference>
<keyword evidence="6 7" id="KW-0949">S-adenosyl-L-methionine</keyword>
<keyword evidence="5 7" id="KW-0808">Transferase</keyword>
<dbReference type="SUPFAM" id="SSF53335">
    <property type="entry name" value="S-adenosyl-L-methionine-dependent methyltransferases"/>
    <property type="match status" value="1"/>
</dbReference>
<comment type="function">
    <text evidence="7">Catalyzes the methyl esterification of L-isoaspartyl residues in peptides and proteins that result from spontaneous decomposition of normal L-aspartyl and L-asparaginyl residues. It plays a role in the repair and/or degradation of damaged proteins.</text>
</comment>
<dbReference type="Pfam" id="PF01135">
    <property type="entry name" value="PCMT"/>
    <property type="match status" value="1"/>
</dbReference>
<dbReference type="KEGG" id="npv:OHM77_07930"/>
<comment type="similarity">
    <text evidence="2 7">Belongs to the methyltransferase superfamily. L-isoaspartyl/D-aspartyl protein methyltransferase family.</text>
</comment>
<gene>
    <name evidence="7" type="primary">pcm</name>
    <name evidence="8" type="ORF">OHM77_07930</name>
</gene>
<evidence type="ECO:0000256" key="4">
    <source>
        <dbReference type="ARBA" id="ARBA00022603"/>
    </source>
</evidence>
<dbReference type="GO" id="GO:0030091">
    <property type="term" value="P:protein repair"/>
    <property type="evidence" value="ECO:0007669"/>
    <property type="project" value="UniProtKB-UniRule"/>
</dbReference>
<proteinExistence type="inferred from homology"/>
<evidence type="ECO:0000313" key="8">
    <source>
        <dbReference type="EMBL" id="WIM04632.1"/>
    </source>
</evidence>
<evidence type="ECO:0000256" key="1">
    <source>
        <dbReference type="ARBA" id="ARBA00004496"/>
    </source>
</evidence>
<evidence type="ECO:0000256" key="3">
    <source>
        <dbReference type="ARBA" id="ARBA00022490"/>
    </source>
</evidence>
<dbReference type="HAMAP" id="MF_00090">
    <property type="entry name" value="PIMT"/>
    <property type="match status" value="1"/>
</dbReference>
<dbReference type="InterPro" id="IPR029063">
    <property type="entry name" value="SAM-dependent_MTases_sf"/>
</dbReference>
<comment type="catalytic activity">
    <reaction evidence="7">
        <text>[protein]-L-isoaspartate + S-adenosyl-L-methionine = [protein]-L-isoaspartate alpha-methyl ester + S-adenosyl-L-homocysteine</text>
        <dbReference type="Rhea" id="RHEA:12705"/>
        <dbReference type="Rhea" id="RHEA-COMP:12143"/>
        <dbReference type="Rhea" id="RHEA-COMP:12144"/>
        <dbReference type="ChEBI" id="CHEBI:57856"/>
        <dbReference type="ChEBI" id="CHEBI:59789"/>
        <dbReference type="ChEBI" id="CHEBI:90596"/>
        <dbReference type="ChEBI" id="CHEBI:90598"/>
        <dbReference type="EC" id="2.1.1.77"/>
    </reaction>
</comment>
<dbReference type="Proteomes" id="UP001234916">
    <property type="component" value="Chromosome"/>
</dbReference>
<dbReference type="GO" id="GO:0005737">
    <property type="term" value="C:cytoplasm"/>
    <property type="evidence" value="ECO:0007669"/>
    <property type="project" value="UniProtKB-SubCell"/>
</dbReference>
<dbReference type="InterPro" id="IPR000682">
    <property type="entry name" value="PCMT"/>
</dbReference>
<accession>A0AA49IRK8</accession>
<dbReference type="PROSITE" id="PS01279">
    <property type="entry name" value="PCMT"/>
    <property type="match status" value="1"/>
</dbReference>
<evidence type="ECO:0000256" key="7">
    <source>
        <dbReference type="HAMAP-Rule" id="MF_00090"/>
    </source>
</evidence>
<name>A0AA49IRK8_9PROT</name>
<keyword evidence="4 7" id="KW-0489">Methyltransferase</keyword>
<evidence type="ECO:0000256" key="2">
    <source>
        <dbReference type="ARBA" id="ARBA00005369"/>
    </source>
</evidence>
<dbReference type="AlphaFoldDB" id="A0AA49IRK8"/>
<dbReference type="NCBIfam" id="NF001453">
    <property type="entry name" value="PRK00312.1"/>
    <property type="match status" value="1"/>
</dbReference>
<dbReference type="CDD" id="cd02440">
    <property type="entry name" value="AdoMet_MTases"/>
    <property type="match status" value="1"/>
</dbReference>
<dbReference type="GO" id="GO:0032259">
    <property type="term" value="P:methylation"/>
    <property type="evidence" value="ECO:0007669"/>
    <property type="project" value="UniProtKB-KW"/>
</dbReference>
<feature type="active site" evidence="7">
    <location>
        <position position="68"/>
    </location>
</feature>
<dbReference type="FunFam" id="3.40.50.150:FF:000010">
    <property type="entry name" value="Protein-L-isoaspartate O-methyltransferase"/>
    <property type="match status" value="1"/>
</dbReference>
<dbReference type="NCBIfam" id="TIGR00080">
    <property type="entry name" value="pimt"/>
    <property type="match status" value="1"/>
</dbReference>
<dbReference type="PANTHER" id="PTHR11579">
    <property type="entry name" value="PROTEIN-L-ISOASPARTATE O-METHYLTRANSFERASE"/>
    <property type="match status" value="1"/>
</dbReference>
<dbReference type="Gene3D" id="3.40.50.150">
    <property type="entry name" value="Vaccinia Virus protein VP39"/>
    <property type="match status" value="1"/>
</dbReference>
<protein>
    <recommendedName>
        <fullName evidence="7">Protein-L-isoaspartate O-methyltransferase</fullName>
        <ecNumber evidence="7">2.1.1.77</ecNumber>
    </recommendedName>
    <alternativeName>
        <fullName evidence="7">L-isoaspartyl protein carboxyl methyltransferase</fullName>
    </alternativeName>
    <alternativeName>
        <fullName evidence="7">Protein L-isoaspartyl methyltransferase</fullName>
    </alternativeName>
    <alternativeName>
        <fullName evidence="7">Protein-beta-aspartate methyltransferase</fullName>
        <shortName evidence="7">PIMT</shortName>
    </alternativeName>
</protein>
<reference evidence="8" key="1">
    <citation type="journal article" date="2023" name="Nat. Microbiol.">
        <title>Enrichment and characterization of a nitric oxide-reducing microbial community in a continuous bioreactor.</title>
        <authorList>
            <person name="Garrido-Amador P."/>
            <person name="Stortenbeker N."/>
            <person name="Wessels H.J.C.T."/>
            <person name="Speth D.R."/>
            <person name="Garcia-Heredia I."/>
            <person name="Kartal B."/>
        </authorList>
    </citation>
    <scope>NUCLEOTIDE SEQUENCE</scope>
    <source>
        <strain evidence="8">MAG1</strain>
    </source>
</reference>
<dbReference type="PANTHER" id="PTHR11579:SF0">
    <property type="entry name" value="PROTEIN-L-ISOASPARTATE(D-ASPARTATE) O-METHYLTRANSFERASE"/>
    <property type="match status" value="1"/>
</dbReference>